<gene>
    <name evidence="2" type="ORF">NDU88_002708</name>
</gene>
<feature type="region of interest" description="Disordered" evidence="1">
    <location>
        <begin position="1"/>
        <end position="61"/>
    </location>
</feature>
<evidence type="ECO:0000313" key="3">
    <source>
        <dbReference type="Proteomes" id="UP001066276"/>
    </source>
</evidence>
<sequence length="93" mass="9461">MAQVHPQAGPSLTAGPTPPPPYPKSRCATAESVQTATATTPMSQPRAPQMIHPHPSTVAQAHCSAGLPQATVLVRSPLALRTPPQPTSTAPAG</sequence>
<name>A0AAV7SDN9_PLEWA</name>
<protein>
    <submittedName>
        <fullName evidence="2">Uncharacterized protein</fullName>
    </submittedName>
</protein>
<proteinExistence type="predicted"/>
<dbReference type="Proteomes" id="UP001066276">
    <property type="component" value="Chromosome 4_2"/>
</dbReference>
<keyword evidence="3" id="KW-1185">Reference proteome</keyword>
<organism evidence="2 3">
    <name type="scientific">Pleurodeles waltl</name>
    <name type="common">Iberian ribbed newt</name>
    <dbReference type="NCBI Taxonomy" id="8319"/>
    <lineage>
        <taxon>Eukaryota</taxon>
        <taxon>Metazoa</taxon>
        <taxon>Chordata</taxon>
        <taxon>Craniata</taxon>
        <taxon>Vertebrata</taxon>
        <taxon>Euteleostomi</taxon>
        <taxon>Amphibia</taxon>
        <taxon>Batrachia</taxon>
        <taxon>Caudata</taxon>
        <taxon>Salamandroidea</taxon>
        <taxon>Salamandridae</taxon>
        <taxon>Pleurodelinae</taxon>
        <taxon>Pleurodeles</taxon>
    </lineage>
</organism>
<dbReference type="EMBL" id="JANPWB010000008">
    <property type="protein sequence ID" value="KAJ1162240.1"/>
    <property type="molecule type" value="Genomic_DNA"/>
</dbReference>
<feature type="compositionally biased region" description="Polar residues" evidence="1">
    <location>
        <begin position="31"/>
        <end position="43"/>
    </location>
</feature>
<evidence type="ECO:0000313" key="2">
    <source>
        <dbReference type="EMBL" id="KAJ1162240.1"/>
    </source>
</evidence>
<dbReference type="AlphaFoldDB" id="A0AAV7SDN9"/>
<evidence type="ECO:0000256" key="1">
    <source>
        <dbReference type="SAM" id="MobiDB-lite"/>
    </source>
</evidence>
<accession>A0AAV7SDN9</accession>
<comment type="caution">
    <text evidence="2">The sequence shown here is derived from an EMBL/GenBank/DDBJ whole genome shotgun (WGS) entry which is preliminary data.</text>
</comment>
<reference evidence="2" key="1">
    <citation type="journal article" date="2022" name="bioRxiv">
        <title>Sequencing and chromosome-scale assembly of the giantPleurodeles waltlgenome.</title>
        <authorList>
            <person name="Brown T."/>
            <person name="Elewa A."/>
            <person name="Iarovenko S."/>
            <person name="Subramanian E."/>
            <person name="Araus A.J."/>
            <person name="Petzold A."/>
            <person name="Susuki M."/>
            <person name="Suzuki K.-i.T."/>
            <person name="Hayashi T."/>
            <person name="Toyoda A."/>
            <person name="Oliveira C."/>
            <person name="Osipova E."/>
            <person name="Leigh N.D."/>
            <person name="Simon A."/>
            <person name="Yun M.H."/>
        </authorList>
    </citation>
    <scope>NUCLEOTIDE SEQUENCE</scope>
    <source>
        <strain evidence="2">20211129_DDA</strain>
        <tissue evidence="2">Liver</tissue>
    </source>
</reference>